<protein>
    <recommendedName>
        <fullName evidence="4">Secreted protein</fullName>
    </recommendedName>
</protein>
<comment type="caution">
    <text evidence="2">The sequence shown here is derived from an EMBL/GenBank/DDBJ whole genome shotgun (WGS) entry which is preliminary data.</text>
</comment>
<dbReference type="EMBL" id="BOOO01000009">
    <property type="protein sequence ID" value="GII28401.1"/>
    <property type="molecule type" value="Genomic_DNA"/>
</dbReference>
<dbReference type="Proteomes" id="UP000650628">
    <property type="component" value="Unassembled WGS sequence"/>
</dbReference>
<accession>A0A8J3X5Q0</accession>
<feature type="signal peptide" evidence="1">
    <location>
        <begin position="1"/>
        <end position="29"/>
    </location>
</feature>
<evidence type="ECO:0008006" key="4">
    <source>
        <dbReference type="Google" id="ProtNLM"/>
    </source>
</evidence>
<evidence type="ECO:0000256" key="1">
    <source>
        <dbReference type="SAM" id="SignalP"/>
    </source>
</evidence>
<gene>
    <name evidence="2" type="ORF">Pmi06nite_18430</name>
</gene>
<reference evidence="2 3" key="1">
    <citation type="submission" date="2021-01" db="EMBL/GenBank/DDBJ databases">
        <title>Whole genome shotgun sequence of Planotetraspora mira NBRC 15435.</title>
        <authorList>
            <person name="Komaki H."/>
            <person name="Tamura T."/>
        </authorList>
    </citation>
    <scope>NUCLEOTIDE SEQUENCE [LARGE SCALE GENOMIC DNA]</scope>
    <source>
        <strain evidence="2 3">NBRC 15435</strain>
    </source>
</reference>
<name>A0A8J3X5Q0_9ACTN</name>
<keyword evidence="3" id="KW-1185">Reference proteome</keyword>
<evidence type="ECO:0000313" key="3">
    <source>
        <dbReference type="Proteomes" id="UP000650628"/>
    </source>
</evidence>
<dbReference type="AlphaFoldDB" id="A0A8J3X5Q0"/>
<keyword evidence="1" id="KW-0732">Signal</keyword>
<feature type="chain" id="PRO_5035327752" description="Secreted protein" evidence="1">
    <location>
        <begin position="30"/>
        <end position="165"/>
    </location>
</feature>
<organism evidence="2 3">
    <name type="scientific">Planotetraspora mira</name>
    <dbReference type="NCBI Taxonomy" id="58121"/>
    <lineage>
        <taxon>Bacteria</taxon>
        <taxon>Bacillati</taxon>
        <taxon>Actinomycetota</taxon>
        <taxon>Actinomycetes</taxon>
        <taxon>Streptosporangiales</taxon>
        <taxon>Streptosporangiaceae</taxon>
        <taxon>Planotetraspora</taxon>
    </lineage>
</organism>
<evidence type="ECO:0000313" key="2">
    <source>
        <dbReference type="EMBL" id="GII28401.1"/>
    </source>
</evidence>
<proteinExistence type="predicted"/>
<sequence>MIMKIIAATSIVAATLMGVAALGVSHAQAASTCRSSSKSFNLPGKADQSMTINLCVSRTGPGGRPRATADVKWGSWDTKASRKRFNSIKVQLRLERSDVSKGSLSHELASSLNAHADGSSPYIYLVDTTSTLRGGWSADATVTYDIADDGKSPATWDVTGSPLIS</sequence>